<organism evidence="2 3">
    <name type="scientific">Parasponia andersonii</name>
    <name type="common">Sponia andersonii</name>
    <dbReference type="NCBI Taxonomy" id="3476"/>
    <lineage>
        <taxon>Eukaryota</taxon>
        <taxon>Viridiplantae</taxon>
        <taxon>Streptophyta</taxon>
        <taxon>Embryophyta</taxon>
        <taxon>Tracheophyta</taxon>
        <taxon>Spermatophyta</taxon>
        <taxon>Magnoliopsida</taxon>
        <taxon>eudicotyledons</taxon>
        <taxon>Gunneridae</taxon>
        <taxon>Pentapetalae</taxon>
        <taxon>rosids</taxon>
        <taxon>fabids</taxon>
        <taxon>Rosales</taxon>
        <taxon>Cannabaceae</taxon>
        <taxon>Parasponia</taxon>
    </lineage>
</organism>
<sequence length="280" mass="30589">MLGSNQPVVSTSEWPSAKPVENTTLAALEWPAFQPHSDLASAANSVSAEDQARLLAEQLQHDASDENDNEDEEENASDSKDPEEDASEDRKDTEEDADGDDDGEEDPSENSEDSELDADNEDKDASKDSKLFTFFSKLLMEDDGKLRDFYVNNCEAGDFCCLVCGGIGNKPWKRFRGCVALVQHSTAITNAKKKMAHRAYGQVVCRVLGLDIIRFPSIVLKGEALGKPLEDSGNAQFLEKDSGVNQTETSMKQELTASSSSHVQSSVKSAELQQLTISFL</sequence>
<evidence type="ECO:0000313" key="2">
    <source>
        <dbReference type="EMBL" id="PON31944.1"/>
    </source>
</evidence>
<evidence type="ECO:0000313" key="3">
    <source>
        <dbReference type="Proteomes" id="UP000237105"/>
    </source>
</evidence>
<dbReference type="PANTHER" id="PTHR34546:SF3">
    <property type="entry name" value="OS06G0153600 PROTEIN"/>
    <property type="match status" value="1"/>
</dbReference>
<protein>
    <submittedName>
        <fullName evidence="2">Uncharacterized protein</fullName>
    </submittedName>
</protein>
<feature type="region of interest" description="Disordered" evidence="1">
    <location>
        <begin position="40"/>
        <end position="124"/>
    </location>
</feature>
<feature type="compositionally biased region" description="Acidic residues" evidence="1">
    <location>
        <begin position="94"/>
        <end position="122"/>
    </location>
</feature>
<keyword evidence="3" id="KW-1185">Reference proteome</keyword>
<name>A0A2P5A5X8_PARAD</name>
<dbReference type="PANTHER" id="PTHR34546">
    <property type="entry name" value="OS06G0153600 PROTEIN"/>
    <property type="match status" value="1"/>
</dbReference>
<gene>
    <name evidence="2" type="ORF">PanWU01x14_365530</name>
</gene>
<feature type="compositionally biased region" description="Polar residues" evidence="1">
    <location>
        <begin position="1"/>
        <end position="14"/>
    </location>
</feature>
<dbReference type="EMBL" id="JXTB01000894">
    <property type="protein sequence ID" value="PON31944.1"/>
    <property type="molecule type" value="Genomic_DNA"/>
</dbReference>
<comment type="caution">
    <text evidence="2">The sequence shown here is derived from an EMBL/GenBank/DDBJ whole genome shotgun (WGS) entry which is preliminary data.</text>
</comment>
<feature type="compositionally biased region" description="Acidic residues" evidence="1">
    <location>
        <begin position="65"/>
        <end position="87"/>
    </location>
</feature>
<accession>A0A2P5A5X8</accession>
<proteinExistence type="predicted"/>
<dbReference type="AlphaFoldDB" id="A0A2P5A5X8"/>
<evidence type="ECO:0000256" key="1">
    <source>
        <dbReference type="SAM" id="MobiDB-lite"/>
    </source>
</evidence>
<reference evidence="3" key="1">
    <citation type="submission" date="2016-06" db="EMBL/GenBank/DDBJ databases">
        <title>Parallel loss of symbiosis genes in relatives of nitrogen-fixing non-legume Parasponia.</title>
        <authorList>
            <person name="Van Velzen R."/>
            <person name="Holmer R."/>
            <person name="Bu F."/>
            <person name="Rutten L."/>
            <person name="Van Zeijl A."/>
            <person name="Liu W."/>
            <person name="Santuari L."/>
            <person name="Cao Q."/>
            <person name="Sharma T."/>
            <person name="Shen D."/>
            <person name="Roswanjaya Y."/>
            <person name="Wardhani T."/>
            <person name="Kalhor M.S."/>
            <person name="Jansen J."/>
            <person name="Van den Hoogen J."/>
            <person name="Gungor B."/>
            <person name="Hartog M."/>
            <person name="Hontelez J."/>
            <person name="Verver J."/>
            <person name="Yang W.-C."/>
            <person name="Schijlen E."/>
            <person name="Repin R."/>
            <person name="Schilthuizen M."/>
            <person name="Schranz E."/>
            <person name="Heidstra R."/>
            <person name="Miyata K."/>
            <person name="Fedorova E."/>
            <person name="Kohlen W."/>
            <person name="Bisseling T."/>
            <person name="Smit S."/>
            <person name="Geurts R."/>
        </authorList>
    </citation>
    <scope>NUCLEOTIDE SEQUENCE [LARGE SCALE GENOMIC DNA]</scope>
    <source>
        <strain evidence="3">cv. WU1-14</strain>
    </source>
</reference>
<dbReference type="Proteomes" id="UP000237105">
    <property type="component" value="Unassembled WGS sequence"/>
</dbReference>
<dbReference type="STRING" id="3476.A0A2P5A5X8"/>
<feature type="region of interest" description="Disordered" evidence="1">
    <location>
        <begin position="1"/>
        <end position="20"/>
    </location>
</feature>
<dbReference type="OrthoDB" id="1929495at2759"/>